<dbReference type="EMBL" id="MN739050">
    <property type="protein sequence ID" value="QHS86082.1"/>
    <property type="molecule type" value="Genomic_DNA"/>
</dbReference>
<organism evidence="3">
    <name type="scientific">viral metagenome</name>
    <dbReference type="NCBI Taxonomy" id="1070528"/>
    <lineage>
        <taxon>unclassified sequences</taxon>
        <taxon>metagenomes</taxon>
        <taxon>organismal metagenomes</taxon>
    </lineage>
</organism>
<proteinExistence type="predicted"/>
<dbReference type="AlphaFoldDB" id="A0A6C0B205"/>
<feature type="domain" description="Helicase C-terminal" evidence="2">
    <location>
        <begin position="426"/>
        <end position="615"/>
    </location>
</feature>
<dbReference type="GO" id="GO:0016787">
    <property type="term" value="F:hydrolase activity"/>
    <property type="evidence" value="ECO:0007669"/>
    <property type="project" value="InterPro"/>
</dbReference>
<dbReference type="InterPro" id="IPR006935">
    <property type="entry name" value="Helicase/UvrB_N"/>
</dbReference>
<evidence type="ECO:0000313" key="3">
    <source>
        <dbReference type="EMBL" id="QHS86082.1"/>
    </source>
</evidence>
<dbReference type="PANTHER" id="PTHR47396:SF1">
    <property type="entry name" value="ATP-DEPENDENT HELICASE IRC3-RELATED"/>
    <property type="match status" value="1"/>
</dbReference>
<dbReference type="InterPro" id="IPR014001">
    <property type="entry name" value="Helicase_ATP-bd"/>
</dbReference>
<dbReference type="PROSITE" id="PS51194">
    <property type="entry name" value="HELICASE_CTER"/>
    <property type="match status" value="1"/>
</dbReference>
<dbReference type="SUPFAM" id="SSF52540">
    <property type="entry name" value="P-loop containing nucleoside triphosphate hydrolases"/>
    <property type="match status" value="2"/>
</dbReference>
<dbReference type="PANTHER" id="PTHR47396">
    <property type="entry name" value="TYPE I RESTRICTION ENZYME ECOKI R PROTEIN"/>
    <property type="match status" value="1"/>
</dbReference>
<evidence type="ECO:0000259" key="1">
    <source>
        <dbReference type="PROSITE" id="PS51192"/>
    </source>
</evidence>
<dbReference type="InterPro" id="IPR050742">
    <property type="entry name" value="Helicase_Restrict-Modif_Enz"/>
</dbReference>
<dbReference type="SMART" id="SM00487">
    <property type="entry name" value="DEXDc"/>
    <property type="match status" value="1"/>
</dbReference>
<dbReference type="InterPro" id="IPR001650">
    <property type="entry name" value="Helicase_C-like"/>
</dbReference>
<dbReference type="InterPro" id="IPR027417">
    <property type="entry name" value="P-loop_NTPase"/>
</dbReference>
<dbReference type="Pfam" id="PF04851">
    <property type="entry name" value="ResIII"/>
    <property type="match status" value="1"/>
</dbReference>
<dbReference type="Pfam" id="PF00271">
    <property type="entry name" value="Helicase_C"/>
    <property type="match status" value="1"/>
</dbReference>
<name>A0A6C0B205_9ZZZZ</name>
<dbReference type="GO" id="GO:0005829">
    <property type="term" value="C:cytosol"/>
    <property type="evidence" value="ECO:0007669"/>
    <property type="project" value="TreeGrafter"/>
</dbReference>
<accession>A0A6C0B205</accession>
<dbReference type="SMART" id="SM00490">
    <property type="entry name" value="HELICc"/>
    <property type="match status" value="1"/>
</dbReference>
<dbReference type="GO" id="GO:0005524">
    <property type="term" value="F:ATP binding"/>
    <property type="evidence" value="ECO:0007669"/>
    <property type="project" value="InterPro"/>
</dbReference>
<evidence type="ECO:0008006" key="4">
    <source>
        <dbReference type="Google" id="ProtNLM"/>
    </source>
</evidence>
<protein>
    <recommendedName>
        <fullName evidence="4">Helicase ATP-binding domain-containing protein</fullName>
    </recommendedName>
</protein>
<dbReference type="Gene3D" id="3.40.50.300">
    <property type="entry name" value="P-loop containing nucleotide triphosphate hydrolases"/>
    <property type="match status" value="2"/>
</dbReference>
<dbReference type="PROSITE" id="PS51192">
    <property type="entry name" value="HELICASE_ATP_BIND_1"/>
    <property type="match status" value="1"/>
</dbReference>
<reference evidence="3" key="1">
    <citation type="journal article" date="2020" name="Nature">
        <title>Giant virus diversity and host interactions through global metagenomics.</title>
        <authorList>
            <person name="Schulz F."/>
            <person name="Roux S."/>
            <person name="Paez-Espino D."/>
            <person name="Jungbluth S."/>
            <person name="Walsh D.A."/>
            <person name="Denef V.J."/>
            <person name="McMahon K.D."/>
            <person name="Konstantinidis K.T."/>
            <person name="Eloe-Fadrosh E.A."/>
            <person name="Kyrpides N.C."/>
            <person name="Woyke T."/>
        </authorList>
    </citation>
    <scope>NUCLEOTIDE SEQUENCE</scope>
    <source>
        <strain evidence="3">GVMAG-M-3300009185-7</strain>
    </source>
</reference>
<feature type="domain" description="Helicase ATP-binding" evidence="1">
    <location>
        <begin position="54"/>
        <end position="268"/>
    </location>
</feature>
<evidence type="ECO:0000259" key="2">
    <source>
        <dbReference type="PROSITE" id="PS51194"/>
    </source>
</evidence>
<sequence length="1005" mass="115866">MVNLTFPELKETKGQTLPPANEDTLKQLREEMCSQSASRDFKLQNYQRFLRRVLSPDSPVRCLLMVHGTGTGKTCTAIQIAEEYIIRPEFQDKRVLVLANPAVQENFKTQIFAMSKVSVDPDGMLLSKQCTGRRYLDMLLRIQSEPLKWTDKASRERMNTIAQRIISEFYEFQGYRVFANTVNEQSELGGEAHVDAWIHKNFDDRLIIIDEAHSIRNPEEGTPTKLISMALDRIIKTAKNVTLILLTATPMFDSYDEIILYFNLFLWNDRRQPLTTQLQPSKIFNKTGNFLPGMEETFRGWCQDYVSFIRGDNPLTFPFRLPPPLELIAAPATRDIKNRFIPVKERRDVLTLTHSYVYGIQAETLKATKEIKLGFAAAESTICVFPENASFRTTFKKSQDEDSQYEYDYKFLAPSKVADHSSKFALITKLIQKSKGVIFVYSNLVESGAQLFAMCLEEHGYETAIGTRLLKTTANEVYRGSMGKYILFTSDLSETERRKALDRVKSPENKDGRDIKVIVASPSISEGVDLSFVRQVHVLEYWWNMSRIEQVVGRGIRTCSHQALDFEDQNCTVYLHVCKLPDSDRELVDEFYYRTMVEAKAKSIATVKHIIMESAMDCPLQTDINSLPAEWRNLKISQHRSQDDATVTLSLAQMASPVFGTTDIVCKVTESKEDPEHERPLSAYVDVRDELLDKFIKLFLKKPIWTLKDLYNSPQLRAYDHDVILYTLHNAIETGFQFKDQNGRIGFLESKGTMYAFTLGDFNSMQDRYIKEDKGKQVPFDKQVEEEKIQSTLAEKRKSFKFSDDIKSRFEQTVLDWYLLDHELTHQERIQHMLSLDWTKPPIYAKILKVGDLKILGSKEIYNGENEHITPIGKQADDYFTWVKQRIDLFLASRTQLFAIMQNGKIAFNIDDKAEGLKRVERSKVIKGKACGSYLEPTLNKFVAWLGFPFPDSVKTKTDRCQFLALAVRQAVIKGHENLMWWTPEEWEIFDEDSNRKDILLKLKA</sequence>
<dbReference type="GO" id="GO:0003677">
    <property type="term" value="F:DNA binding"/>
    <property type="evidence" value="ECO:0007669"/>
    <property type="project" value="InterPro"/>
</dbReference>